<feature type="transmembrane region" description="Helical" evidence="2">
    <location>
        <begin position="224"/>
        <end position="244"/>
    </location>
</feature>
<sequence>MTRARLWIFVTAVLLAAYYLLIGLNGQRLGFHTQEALFLSEKAMIVWQGIGDKLPVIGLTFPVFPFFFSLALSSAFPLLGPVIASALGMAVLFYLVLDDQRELDVPWLIRLGTVLTFFLHPGLLYAAASGRSVYAVLLFGYLFFRSLLAYFRSNTTYHVSLASLFLVCLVFSAFDFAWLCLFLLPLVLFMSLQGLSLRGDDTLIRLGLAFNNLSLRRKLVNKSFALLVLLFMLPLAGLFLFSLLNRLYAGDSQYFLDSPYANWRVLTNQVLQVDYVNHPDEFLLPDTNLLISLRRLLYAPLLLLVLLNFRGRTYQLLTLLSPFALIEFLYIKNPSVPFVAEYYQIFLVLGLVGLATLSVTQLRRLQGLAFGLMLVQILTGGLRIATSAYEEERTFLESALPWRPANNLAHRETDDLVRIIRKLPRNSRILTDDATAYPIIALTQNVRPFVLPYQQNYLSALTNPDSFADFLLIHVEATNPVARFAVINQAYLSSLRTRSQRPLALVGSSSEWRLYRFTKPRKAASPAQEPNLALAGTATQP</sequence>
<keyword evidence="2" id="KW-0812">Transmembrane</keyword>
<reference evidence="3 4" key="1">
    <citation type="submission" date="2018-08" db="EMBL/GenBank/DDBJ databases">
        <title>Fibrisoma montanum sp. nov., isolated from Danxia mountain soil.</title>
        <authorList>
            <person name="Huang Y."/>
        </authorList>
    </citation>
    <scope>NUCLEOTIDE SEQUENCE [LARGE SCALE GENOMIC DNA]</scope>
    <source>
        <strain evidence="3 4">HYT19</strain>
    </source>
</reference>
<feature type="transmembrane region" description="Helical" evidence="2">
    <location>
        <begin position="289"/>
        <end position="307"/>
    </location>
</feature>
<feature type="transmembrane region" description="Helical" evidence="2">
    <location>
        <begin position="163"/>
        <end position="189"/>
    </location>
</feature>
<comment type="caution">
    <text evidence="3">The sequence shown here is derived from an EMBL/GenBank/DDBJ whole genome shotgun (WGS) entry which is preliminary data.</text>
</comment>
<feature type="transmembrane region" description="Helical" evidence="2">
    <location>
        <begin position="75"/>
        <end position="95"/>
    </location>
</feature>
<feature type="transmembrane region" description="Helical" evidence="2">
    <location>
        <begin position="107"/>
        <end position="126"/>
    </location>
</feature>
<accession>A0A418M5A4</accession>
<evidence type="ECO:0000256" key="1">
    <source>
        <dbReference type="SAM" id="MobiDB-lite"/>
    </source>
</evidence>
<dbReference type="RefSeq" id="WP_119668909.1">
    <property type="nucleotide sequence ID" value="NZ_QXED01000005.1"/>
</dbReference>
<proteinExistence type="predicted"/>
<evidence type="ECO:0000313" key="4">
    <source>
        <dbReference type="Proteomes" id="UP000283523"/>
    </source>
</evidence>
<dbReference type="EMBL" id="QXED01000005">
    <property type="protein sequence ID" value="RIV21118.1"/>
    <property type="molecule type" value="Genomic_DNA"/>
</dbReference>
<dbReference type="OrthoDB" id="1402360at2"/>
<feature type="transmembrane region" description="Helical" evidence="2">
    <location>
        <begin position="343"/>
        <end position="360"/>
    </location>
</feature>
<protein>
    <recommendedName>
        <fullName evidence="5">Glycosyltransferase RgtA/B/C/D-like domain-containing protein</fullName>
    </recommendedName>
</protein>
<keyword evidence="4" id="KW-1185">Reference proteome</keyword>
<gene>
    <name evidence="3" type="ORF">DYU11_16965</name>
</gene>
<keyword evidence="2" id="KW-0472">Membrane</keyword>
<organism evidence="3 4">
    <name type="scientific">Fibrisoma montanum</name>
    <dbReference type="NCBI Taxonomy" id="2305895"/>
    <lineage>
        <taxon>Bacteria</taxon>
        <taxon>Pseudomonadati</taxon>
        <taxon>Bacteroidota</taxon>
        <taxon>Cytophagia</taxon>
        <taxon>Cytophagales</taxon>
        <taxon>Spirosomataceae</taxon>
        <taxon>Fibrisoma</taxon>
    </lineage>
</organism>
<evidence type="ECO:0008006" key="5">
    <source>
        <dbReference type="Google" id="ProtNLM"/>
    </source>
</evidence>
<evidence type="ECO:0000256" key="2">
    <source>
        <dbReference type="SAM" id="Phobius"/>
    </source>
</evidence>
<feature type="transmembrane region" description="Helical" evidence="2">
    <location>
        <begin position="367"/>
        <end position="385"/>
    </location>
</feature>
<feature type="region of interest" description="Disordered" evidence="1">
    <location>
        <begin position="521"/>
        <end position="541"/>
    </location>
</feature>
<feature type="transmembrane region" description="Helical" evidence="2">
    <location>
        <begin position="7"/>
        <end position="25"/>
    </location>
</feature>
<dbReference type="Proteomes" id="UP000283523">
    <property type="component" value="Unassembled WGS sequence"/>
</dbReference>
<dbReference type="AlphaFoldDB" id="A0A418M5A4"/>
<evidence type="ECO:0000313" key="3">
    <source>
        <dbReference type="EMBL" id="RIV21118.1"/>
    </source>
</evidence>
<name>A0A418M5A4_9BACT</name>
<feature type="transmembrane region" description="Helical" evidence="2">
    <location>
        <begin position="133"/>
        <end position="151"/>
    </location>
</feature>
<keyword evidence="2" id="KW-1133">Transmembrane helix</keyword>